<evidence type="ECO:0000313" key="2">
    <source>
        <dbReference type="EMBL" id="MVX62326.1"/>
    </source>
</evidence>
<evidence type="ECO:0000313" key="3">
    <source>
        <dbReference type="Proteomes" id="UP000656077"/>
    </source>
</evidence>
<sequence>MDEREELKQELQWMKYRMNMLDIMEKKLLQMKELAEQVKNNNLTEKEYEVLNLRLNDLAAQVRALDEESRKAGNEKILE</sequence>
<name>A0A964RIN2_9CLOT</name>
<dbReference type="RefSeq" id="WP_160357764.1">
    <property type="nucleotide sequence ID" value="NZ_WSRQ01000002.1"/>
</dbReference>
<organism evidence="2 3">
    <name type="scientific">Clostridium chromiireducens</name>
    <dbReference type="NCBI Taxonomy" id="225345"/>
    <lineage>
        <taxon>Bacteria</taxon>
        <taxon>Bacillati</taxon>
        <taxon>Bacillota</taxon>
        <taxon>Clostridia</taxon>
        <taxon>Eubacteriales</taxon>
        <taxon>Clostridiaceae</taxon>
        <taxon>Clostridium</taxon>
    </lineage>
</organism>
<dbReference type="AlphaFoldDB" id="A0A964RIN2"/>
<feature type="coiled-coil region" evidence="1">
    <location>
        <begin position="21"/>
        <end position="75"/>
    </location>
</feature>
<dbReference type="EMBL" id="WSRQ01000002">
    <property type="protein sequence ID" value="MVX62326.1"/>
    <property type="molecule type" value="Genomic_DNA"/>
</dbReference>
<dbReference type="Proteomes" id="UP000656077">
    <property type="component" value="Unassembled WGS sequence"/>
</dbReference>
<accession>A0A964RIN2</accession>
<reference evidence="2" key="1">
    <citation type="submission" date="2019-12" db="EMBL/GenBank/DDBJ databases">
        <title>Microbes associate with the intestines of laboratory mice.</title>
        <authorList>
            <person name="Navarre W."/>
            <person name="Wong E."/>
        </authorList>
    </citation>
    <scope>NUCLEOTIDE SEQUENCE</scope>
    <source>
        <strain evidence="2">NM79_F5</strain>
    </source>
</reference>
<comment type="caution">
    <text evidence="2">The sequence shown here is derived from an EMBL/GenBank/DDBJ whole genome shotgun (WGS) entry which is preliminary data.</text>
</comment>
<gene>
    <name evidence="2" type="ORF">GKZ28_01250</name>
</gene>
<proteinExistence type="predicted"/>
<keyword evidence="1" id="KW-0175">Coiled coil</keyword>
<evidence type="ECO:0000256" key="1">
    <source>
        <dbReference type="SAM" id="Coils"/>
    </source>
</evidence>
<protein>
    <submittedName>
        <fullName evidence="2">Uncharacterized protein</fullName>
    </submittedName>
</protein>